<keyword evidence="4" id="KW-1185">Reference proteome</keyword>
<feature type="compositionally biased region" description="Basic and acidic residues" evidence="1">
    <location>
        <begin position="305"/>
        <end position="322"/>
    </location>
</feature>
<organism evidence="3 4">
    <name type="scientific">Actinomadura alba</name>
    <dbReference type="NCBI Taxonomy" id="406431"/>
    <lineage>
        <taxon>Bacteria</taxon>
        <taxon>Bacillati</taxon>
        <taxon>Actinomycetota</taxon>
        <taxon>Actinomycetes</taxon>
        <taxon>Streptosporangiales</taxon>
        <taxon>Thermomonosporaceae</taxon>
        <taxon>Actinomadura</taxon>
    </lineage>
</organism>
<protein>
    <submittedName>
        <fullName evidence="3">Uncharacterized protein</fullName>
    </submittedName>
</protein>
<keyword evidence="2" id="KW-0812">Transmembrane</keyword>
<keyword evidence="2" id="KW-0472">Membrane</keyword>
<accession>A0ABR7LJ08</accession>
<feature type="transmembrane region" description="Helical" evidence="2">
    <location>
        <begin position="132"/>
        <end position="154"/>
    </location>
</feature>
<gene>
    <name evidence="3" type="ORF">HKK74_04825</name>
</gene>
<dbReference type="EMBL" id="JABVEC010000002">
    <property type="protein sequence ID" value="MBC6464822.1"/>
    <property type="molecule type" value="Genomic_DNA"/>
</dbReference>
<sequence>MNKEAVQRLREPAAGALLASAGLQLLAGIVMLLAGGGKDVTLPGGGEVSTGLPFSLRALNELTGGQLLTSVTVVGLLVIAVLLAVHGETPTPKARNIVMGALGVIGGIALFSVIVLLSALGAEAPAMVKFAGFLFGVAKLAVVGIGGWFIFTVFKGLQPPRPAHPQGAVPPGYGEYGYQQGQAQGQQQYGYGQEGQQAYQQQQYPQQGQQPQQGYEQQGYDQQAYEQQRYEQQYPQQGSQPQQGYEQQYPQQQGYGQQDYSAQGRPPAEGENEPGQWTQAYGAGDDAQHGGQHGQEYGQRYAQPEQREADEGTWYRDDRGRQ</sequence>
<reference evidence="3 4" key="1">
    <citation type="submission" date="2020-06" db="EMBL/GenBank/DDBJ databases">
        <title>Actinomadura xiongansis sp. nov., isolated from soil of Baiyangdian.</title>
        <authorList>
            <person name="Zhang X."/>
        </authorList>
    </citation>
    <scope>NUCLEOTIDE SEQUENCE [LARGE SCALE GENOMIC DNA]</scope>
    <source>
        <strain evidence="3 4">HBUM206468</strain>
    </source>
</reference>
<keyword evidence="2" id="KW-1133">Transmembrane helix</keyword>
<dbReference type="RefSeq" id="WP_187241799.1">
    <property type="nucleotide sequence ID" value="NZ_BAAAOK010000008.1"/>
</dbReference>
<evidence type="ECO:0000313" key="3">
    <source>
        <dbReference type="EMBL" id="MBC6464822.1"/>
    </source>
</evidence>
<evidence type="ECO:0000256" key="2">
    <source>
        <dbReference type="SAM" id="Phobius"/>
    </source>
</evidence>
<proteinExistence type="predicted"/>
<feature type="region of interest" description="Disordered" evidence="1">
    <location>
        <begin position="184"/>
        <end position="322"/>
    </location>
</feature>
<feature type="transmembrane region" description="Helical" evidence="2">
    <location>
        <begin position="67"/>
        <end position="85"/>
    </location>
</feature>
<feature type="compositionally biased region" description="Low complexity" evidence="1">
    <location>
        <begin position="184"/>
        <end position="264"/>
    </location>
</feature>
<evidence type="ECO:0000256" key="1">
    <source>
        <dbReference type="SAM" id="MobiDB-lite"/>
    </source>
</evidence>
<feature type="transmembrane region" description="Helical" evidence="2">
    <location>
        <begin position="97"/>
        <end position="120"/>
    </location>
</feature>
<feature type="transmembrane region" description="Helical" evidence="2">
    <location>
        <begin position="12"/>
        <end position="34"/>
    </location>
</feature>
<dbReference type="Proteomes" id="UP000805614">
    <property type="component" value="Unassembled WGS sequence"/>
</dbReference>
<evidence type="ECO:0000313" key="4">
    <source>
        <dbReference type="Proteomes" id="UP000805614"/>
    </source>
</evidence>
<comment type="caution">
    <text evidence="3">The sequence shown here is derived from an EMBL/GenBank/DDBJ whole genome shotgun (WGS) entry which is preliminary data.</text>
</comment>
<name>A0ABR7LJ08_9ACTN</name>